<keyword evidence="5 12" id="KW-1133">Transmembrane helix</keyword>
<evidence type="ECO:0000256" key="5">
    <source>
        <dbReference type="ARBA" id="ARBA00022989"/>
    </source>
</evidence>
<dbReference type="Proteomes" id="UP001341444">
    <property type="component" value="Unassembled WGS sequence"/>
</dbReference>
<dbReference type="Pfam" id="PF13490">
    <property type="entry name" value="zf-HC2"/>
    <property type="match status" value="1"/>
</dbReference>
<protein>
    <recommendedName>
        <fullName evidence="8">Anti-sigma-W factor RsiW</fullName>
    </recommendedName>
    <alternativeName>
        <fullName evidence="10">Regulator of SigK</fullName>
    </alternativeName>
    <alternativeName>
        <fullName evidence="9">Sigma-K anti-sigma factor RskA</fullName>
    </alternativeName>
</protein>
<dbReference type="InterPro" id="IPR041916">
    <property type="entry name" value="Anti_sigma_zinc_sf"/>
</dbReference>
<evidence type="ECO:0000256" key="7">
    <source>
        <dbReference type="ARBA" id="ARBA00024353"/>
    </source>
</evidence>
<dbReference type="PANTHER" id="PTHR37461">
    <property type="entry name" value="ANTI-SIGMA-K FACTOR RSKA"/>
    <property type="match status" value="1"/>
</dbReference>
<evidence type="ECO:0000256" key="4">
    <source>
        <dbReference type="ARBA" id="ARBA00022692"/>
    </source>
</evidence>
<evidence type="ECO:0000313" key="15">
    <source>
        <dbReference type="EMBL" id="MED1203708.1"/>
    </source>
</evidence>
<evidence type="ECO:0000256" key="11">
    <source>
        <dbReference type="SAM" id="MobiDB-lite"/>
    </source>
</evidence>
<evidence type="ECO:0000256" key="3">
    <source>
        <dbReference type="ARBA" id="ARBA00022475"/>
    </source>
</evidence>
<accession>A0ABU6MGA3</accession>
<evidence type="ECO:0000313" key="16">
    <source>
        <dbReference type="Proteomes" id="UP001341444"/>
    </source>
</evidence>
<comment type="subcellular location">
    <subcellularLocation>
        <location evidence="2">Cell membrane</location>
    </subcellularLocation>
    <subcellularLocation>
        <location evidence="1">Membrane</location>
        <topology evidence="1">Single-pass membrane protein</topology>
    </subcellularLocation>
</comment>
<comment type="similarity">
    <text evidence="7">Belongs to the zinc-associated anti-sigma factor (ZAS) superfamily. Anti-sigma-W factor family.</text>
</comment>
<keyword evidence="16" id="KW-1185">Reference proteome</keyword>
<dbReference type="InterPro" id="IPR027383">
    <property type="entry name" value="Znf_put"/>
</dbReference>
<evidence type="ECO:0000256" key="1">
    <source>
        <dbReference type="ARBA" id="ARBA00004167"/>
    </source>
</evidence>
<evidence type="ECO:0000256" key="12">
    <source>
        <dbReference type="SAM" id="Phobius"/>
    </source>
</evidence>
<evidence type="ECO:0000256" key="2">
    <source>
        <dbReference type="ARBA" id="ARBA00004236"/>
    </source>
</evidence>
<dbReference type="Pfam" id="PF10099">
    <property type="entry name" value="RskA_C"/>
    <property type="match status" value="1"/>
</dbReference>
<dbReference type="InterPro" id="IPR051474">
    <property type="entry name" value="Anti-sigma-K/W_factor"/>
</dbReference>
<evidence type="ECO:0000256" key="6">
    <source>
        <dbReference type="ARBA" id="ARBA00023136"/>
    </source>
</evidence>
<dbReference type="RefSeq" id="WP_066268683.1">
    <property type="nucleotide sequence ID" value="NZ_JARMAB010000014.1"/>
</dbReference>
<dbReference type="EMBL" id="JARMAB010000014">
    <property type="protein sequence ID" value="MED1203708.1"/>
    <property type="molecule type" value="Genomic_DNA"/>
</dbReference>
<evidence type="ECO:0000256" key="9">
    <source>
        <dbReference type="ARBA" id="ARBA00029829"/>
    </source>
</evidence>
<sequence length="275" mass="30618">MTEKKVCDLLIDYFNQQLGEKERKEFENHLLTCEECREELKELEALTEDLPFTVDSVEPPIGMKERILGNILSAGSGKQPSAPDEKQASVLGDLPGVQSETSEKAEEPPAAYRKLQDSKEKRPRRWIMPALAAALLLSLAGNMYLLTTGKSHEEHQKQVAEVNQMDQKVPLIPAASHQNIDATAMILNQSQTKELVVQASKLPEVKGKQVYQVWLLEKGKPYRAGTFVPDQTGEGAVTFTIQYSGKHKWDTIAITLEPTPESQTPKGKIIVSNKL</sequence>
<dbReference type="InterPro" id="IPR018764">
    <property type="entry name" value="RskA_C"/>
</dbReference>
<feature type="region of interest" description="Disordered" evidence="11">
    <location>
        <begin position="97"/>
        <end position="119"/>
    </location>
</feature>
<evidence type="ECO:0000256" key="10">
    <source>
        <dbReference type="ARBA" id="ARBA00030803"/>
    </source>
</evidence>
<feature type="transmembrane region" description="Helical" evidence="12">
    <location>
        <begin position="126"/>
        <end position="146"/>
    </location>
</feature>
<comment type="caution">
    <text evidence="15">The sequence shown here is derived from an EMBL/GenBank/DDBJ whole genome shotgun (WGS) entry which is preliminary data.</text>
</comment>
<organism evidence="15 16">
    <name type="scientific">Heyndrickxia acidicola</name>
    <dbReference type="NCBI Taxonomy" id="209389"/>
    <lineage>
        <taxon>Bacteria</taxon>
        <taxon>Bacillati</taxon>
        <taxon>Bacillota</taxon>
        <taxon>Bacilli</taxon>
        <taxon>Bacillales</taxon>
        <taxon>Bacillaceae</taxon>
        <taxon>Heyndrickxia</taxon>
    </lineage>
</organism>
<keyword evidence="6 12" id="KW-0472">Membrane</keyword>
<name>A0ABU6MGA3_9BACI</name>
<keyword evidence="3" id="KW-1003">Cell membrane</keyword>
<feature type="domain" description="Putative zinc-finger" evidence="14">
    <location>
        <begin position="5"/>
        <end position="37"/>
    </location>
</feature>
<evidence type="ECO:0000259" key="13">
    <source>
        <dbReference type="Pfam" id="PF10099"/>
    </source>
</evidence>
<evidence type="ECO:0000256" key="8">
    <source>
        <dbReference type="ARBA" id="ARBA00024438"/>
    </source>
</evidence>
<reference evidence="15 16" key="1">
    <citation type="submission" date="2023-03" db="EMBL/GenBank/DDBJ databases">
        <title>Bacillus Genome Sequencing.</title>
        <authorList>
            <person name="Dunlap C."/>
        </authorList>
    </citation>
    <scope>NUCLEOTIDE SEQUENCE [LARGE SCALE GENOMIC DNA]</scope>
    <source>
        <strain evidence="15 16">B-23453</strain>
    </source>
</reference>
<dbReference type="PANTHER" id="PTHR37461:SF1">
    <property type="entry name" value="ANTI-SIGMA-K FACTOR RSKA"/>
    <property type="match status" value="1"/>
</dbReference>
<dbReference type="Gene3D" id="1.10.10.1320">
    <property type="entry name" value="Anti-sigma factor, zinc-finger domain"/>
    <property type="match status" value="1"/>
</dbReference>
<keyword evidence="4 12" id="KW-0812">Transmembrane</keyword>
<feature type="domain" description="Anti-sigma K factor RskA C-terminal" evidence="13">
    <location>
        <begin position="130"/>
        <end position="268"/>
    </location>
</feature>
<evidence type="ECO:0000259" key="14">
    <source>
        <dbReference type="Pfam" id="PF13490"/>
    </source>
</evidence>
<gene>
    <name evidence="15" type="ORF">P4T90_11580</name>
</gene>
<proteinExistence type="inferred from homology"/>